<dbReference type="GO" id="GO:0046373">
    <property type="term" value="P:L-arabinose metabolic process"/>
    <property type="evidence" value="ECO:0007669"/>
    <property type="project" value="InterPro"/>
</dbReference>
<dbReference type="SUPFAM" id="SSF51011">
    <property type="entry name" value="Glycosyl hydrolase domain"/>
    <property type="match status" value="1"/>
</dbReference>
<evidence type="ECO:0000313" key="9">
    <source>
        <dbReference type="EMBL" id="QPC81312.1"/>
    </source>
</evidence>
<dbReference type="Pfam" id="PF06964">
    <property type="entry name" value="Alpha-L-AF_C"/>
    <property type="match status" value="1"/>
</dbReference>
<reference evidence="9 10" key="1">
    <citation type="submission" date="2020-02" db="EMBL/GenBank/DDBJ databases">
        <authorList>
            <person name="Zheng R.K."/>
            <person name="Sun C.M."/>
        </authorList>
    </citation>
    <scope>NUCLEOTIDE SEQUENCE [LARGE SCALE GENOMIC DNA]</scope>
    <source>
        <strain evidence="10">rifampicinis</strain>
    </source>
</reference>
<dbReference type="InterPro" id="IPR055235">
    <property type="entry name" value="ASD1_cat"/>
</dbReference>
<feature type="domain" description="Alpha-L-arabinofuranosidase C-terminal" evidence="8">
    <location>
        <begin position="307"/>
        <end position="499"/>
    </location>
</feature>
<keyword evidence="10" id="KW-1185">Reference proteome</keyword>
<evidence type="ECO:0000256" key="2">
    <source>
        <dbReference type="ARBA" id="ARBA00007186"/>
    </source>
</evidence>
<gene>
    <name evidence="9" type="ORF">G4Y79_16585</name>
</gene>
<proteinExistence type="inferred from homology"/>
<evidence type="ECO:0000256" key="3">
    <source>
        <dbReference type="ARBA" id="ARBA00011165"/>
    </source>
</evidence>
<dbReference type="EMBL" id="CP062983">
    <property type="protein sequence ID" value="QPC81312.1"/>
    <property type="molecule type" value="Genomic_DNA"/>
</dbReference>
<dbReference type="AlphaFoldDB" id="A0A7S8ID86"/>
<keyword evidence="7" id="KW-0326">Glycosidase</keyword>
<dbReference type="SMART" id="SM00813">
    <property type="entry name" value="Alpha-L-AF_C"/>
    <property type="match status" value="1"/>
</dbReference>
<protein>
    <recommendedName>
        <fullName evidence="4">non-reducing end alpha-L-arabinofuranosidase</fullName>
        <ecNumber evidence="4">3.2.1.55</ecNumber>
    </recommendedName>
</protein>
<organism evidence="9 10">
    <name type="scientific">Phototrophicus methaneseepsis</name>
    <dbReference type="NCBI Taxonomy" id="2710758"/>
    <lineage>
        <taxon>Bacteria</taxon>
        <taxon>Bacillati</taxon>
        <taxon>Chloroflexota</taxon>
        <taxon>Candidatus Thermofontia</taxon>
        <taxon>Phototrophicales</taxon>
        <taxon>Phototrophicaceae</taxon>
        <taxon>Phototrophicus</taxon>
    </lineage>
</organism>
<sequence>MPEHHISVNLQHAVGQINPNIYGHFAEHLGACIYEGIWVGEDSPIPNTNGMRNDVIAAMKKIAPPVIRWPGGCFADDYHWRDGIGPRDSRPDRINIWWGEDIENNHFGTHEFLQFCRLVGAEPYLVGNVGSGTPGELRDWVEYCNFAGDSTLSRERAANGSPEPFGVRYWGVGNENWGCGGSFDPEDYAAAYRQFSTYLREFGQTPLYLIACGPRNNDIDWTLRFLEKLKPAWRPKIHGFAAHYYARARDPQGRESYSAFTGTATDYTDAQWYYQIYVGLEMERLVMQQRAAMDSYDPDRQIGLIVDEWGTWHPPTEGHHPRHLWQQNTIRDALVAATTLDIFNRHADKVVMGNIAQTINVLQAMILTDGDQMLTTPTYHVYDMYQAHQGGQSILLQVDSDVIPFEINGKQYDLPALSGSASLKGRTLTLSIVNSHIDQPIETTIDLGGIKIKQAELSTLVGEDIYSHNTFAAPSQVEPRLTSLDVPDGEWVHTFEPASVNVITFTL</sequence>
<evidence type="ECO:0000256" key="4">
    <source>
        <dbReference type="ARBA" id="ARBA00012670"/>
    </source>
</evidence>
<comment type="subunit">
    <text evidence="3">Homohexamer; trimer of dimers.</text>
</comment>
<evidence type="ECO:0000313" key="10">
    <source>
        <dbReference type="Proteomes" id="UP000594468"/>
    </source>
</evidence>
<comment type="catalytic activity">
    <reaction evidence="1">
        <text>Hydrolysis of terminal non-reducing alpha-L-arabinofuranoside residues in alpha-L-arabinosides.</text>
        <dbReference type="EC" id="3.2.1.55"/>
    </reaction>
</comment>
<evidence type="ECO:0000256" key="6">
    <source>
        <dbReference type="ARBA" id="ARBA00023277"/>
    </source>
</evidence>
<dbReference type="Gene3D" id="2.60.40.1180">
    <property type="entry name" value="Golgi alpha-mannosidase II"/>
    <property type="match status" value="1"/>
</dbReference>
<evidence type="ECO:0000256" key="5">
    <source>
        <dbReference type="ARBA" id="ARBA00022801"/>
    </source>
</evidence>
<dbReference type="Proteomes" id="UP000594468">
    <property type="component" value="Chromosome"/>
</dbReference>
<accession>A0A7S8ID86</accession>
<keyword evidence="5" id="KW-0378">Hydrolase</keyword>
<comment type="similarity">
    <text evidence="2">Belongs to the glycosyl hydrolase 51 family.</text>
</comment>
<keyword evidence="6" id="KW-0119">Carbohydrate metabolism</keyword>
<dbReference type="PANTHER" id="PTHR43576:SF2">
    <property type="entry name" value="INTRACELLULAR EXO-ALPHA-L-ARABINOFURANOSIDASE 2"/>
    <property type="match status" value="1"/>
</dbReference>
<dbReference type="KEGG" id="pmet:G4Y79_16585"/>
<evidence type="ECO:0000256" key="1">
    <source>
        <dbReference type="ARBA" id="ARBA00001462"/>
    </source>
</evidence>
<dbReference type="GO" id="GO:0046556">
    <property type="term" value="F:alpha-L-arabinofuranosidase activity"/>
    <property type="evidence" value="ECO:0007669"/>
    <property type="project" value="UniProtKB-EC"/>
</dbReference>
<dbReference type="InterPro" id="IPR013780">
    <property type="entry name" value="Glyco_hydro_b"/>
</dbReference>
<evidence type="ECO:0000256" key="7">
    <source>
        <dbReference type="ARBA" id="ARBA00023295"/>
    </source>
</evidence>
<evidence type="ECO:0000259" key="8">
    <source>
        <dbReference type="SMART" id="SM00813"/>
    </source>
</evidence>
<dbReference type="GO" id="GO:0000272">
    <property type="term" value="P:polysaccharide catabolic process"/>
    <property type="evidence" value="ECO:0007669"/>
    <property type="project" value="TreeGrafter"/>
</dbReference>
<dbReference type="SUPFAM" id="SSF51445">
    <property type="entry name" value="(Trans)glycosidases"/>
    <property type="match status" value="1"/>
</dbReference>
<name>A0A7S8ID86_9CHLR</name>
<dbReference type="InterPro" id="IPR017853">
    <property type="entry name" value="GH"/>
</dbReference>
<dbReference type="Gene3D" id="3.20.20.80">
    <property type="entry name" value="Glycosidases"/>
    <property type="match status" value="1"/>
</dbReference>
<dbReference type="PANTHER" id="PTHR43576">
    <property type="entry name" value="ALPHA-L-ARABINOFURANOSIDASE C-RELATED"/>
    <property type="match status" value="1"/>
</dbReference>
<dbReference type="RefSeq" id="WP_195169385.1">
    <property type="nucleotide sequence ID" value="NZ_CP062983.1"/>
</dbReference>
<dbReference type="EC" id="3.2.1.55" evidence="4"/>
<dbReference type="Pfam" id="PF22848">
    <property type="entry name" value="ASD1_dom"/>
    <property type="match status" value="1"/>
</dbReference>
<dbReference type="InterPro" id="IPR010720">
    <property type="entry name" value="Alpha-L-AF_C"/>
</dbReference>